<dbReference type="EMBL" id="CP036279">
    <property type="protein sequence ID" value="QDU63898.1"/>
    <property type="molecule type" value="Genomic_DNA"/>
</dbReference>
<dbReference type="RefSeq" id="WP_145261710.1">
    <property type="nucleotide sequence ID" value="NZ_CP036279.1"/>
</dbReference>
<gene>
    <name evidence="3" type="ORF">Pan216_47790</name>
</gene>
<evidence type="ECO:0008006" key="5">
    <source>
        <dbReference type="Google" id="ProtNLM"/>
    </source>
</evidence>
<sequence length="313" mass="36158" precursor="true">MRRLVHDRCLLAALLMLAPLALVDRAFGQASSVTTSAPSQGRVEQARVERRMIVDDSLPAPLAERLPLDLIGGPHRERAIEVLQNPQLHHRGPAEVFSCDAELFSWLINHPDWVSQFWREVGFPVEEVHPMRDGGYTCREERGMARFHTVYEQDDLRIIYCYLEYRHPLLPRKLRVEMVLVHRYRTMTRSGSSPIVIHRLEGYARSKNLSIRALMKISRETSDELFERTLKDLMLYFSLMGRVIQQRPTWAEQTFRGLTQDESKEMAEFRRILVRLNQPVPPQIFAPSEIDYPRPPAVATPPVLSSLPDADVK</sequence>
<evidence type="ECO:0000256" key="1">
    <source>
        <dbReference type="SAM" id="MobiDB-lite"/>
    </source>
</evidence>
<dbReference type="Proteomes" id="UP000317093">
    <property type="component" value="Chromosome"/>
</dbReference>
<evidence type="ECO:0000256" key="2">
    <source>
        <dbReference type="SAM" id="SignalP"/>
    </source>
</evidence>
<evidence type="ECO:0000313" key="4">
    <source>
        <dbReference type="Proteomes" id="UP000317093"/>
    </source>
</evidence>
<dbReference type="OrthoDB" id="291981at2"/>
<keyword evidence="4" id="KW-1185">Reference proteome</keyword>
<evidence type="ECO:0000313" key="3">
    <source>
        <dbReference type="EMBL" id="QDU63898.1"/>
    </source>
</evidence>
<keyword evidence="2" id="KW-0732">Signal</keyword>
<dbReference type="AlphaFoldDB" id="A0A518BA90"/>
<proteinExistence type="predicted"/>
<feature type="chain" id="PRO_5022178806" description="Methanolan biosynthesis EpsI domain-containing protein" evidence="2">
    <location>
        <begin position="22"/>
        <end position="313"/>
    </location>
</feature>
<reference evidence="3 4" key="1">
    <citation type="submission" date="2019-02" db="EMBL/GenBank/DDBJ databases">
        <title>Deep-cultivation of Planctomycetes and their phenomic and genomic characterization uncovers novel biology.</title>
        <authorList>
            <person name="Wiegand S."/>
            <person name="Jogler M."/>
            <person name="Boedeker C."/>
            <person name="Pinto D."/>
            <person name="Vollmers J."/>
            <person name="Rivas-Marin E."/>
            <person name="Kohn T."/>
            <person name="Peeters S.H."/>
            <person name="Heuer A."/>
            <person name="Rast P."/>
            <person name="Oberbeckmann S."/>
            <person name="Bunk B."/>
            <person name="Jeske O."/>
            <person name="Meyerdierks A."/>
            <person name="Storesund J.E."/>
            <person name="Kallscheuer N."/>
            <person name="Luecker S."/>
            <person name="Lage O.M."/>
            <person name="Pohl T."/>
            <person name="Merkel B.J."/>
            <person name="Hornburger P."/>
            <person name="Mueller R.-W."/>
            <person name="Bruemmer F."/>
            <person name="Labrenz M."/>
            <person name="Spormann A.M."/>
            <person name="Op den Camp H."/>
            <person name="Overmann J."/>
            <person name="Amann R."/>
            <person name="Jetten M.S.M."/>
            <person name="Mascher T."/>
            <person name="Medema M.H."/>
            <person name="Devos D.P."/>
            <person name="Kaster A.-K."/>
            <person name="Ovreas L."/>
            <person name="Rohde M."/>
            <person name="Galperin M.Y."/>
            <person name="Jogler C."/>
        </authorList>
    </citation>
    <scope>NUCLEOTIDE SEQUENCE [LARGE SCALE GENOMIC DNA]</scope>
    <source>
        <strain evidence="3 4">Pan216</strain>
    </source>
</reference>
<feature type="region of interest" description="Disordered" evidence="1">
    <location>
        <begin position="291"/>
        <end position="313"/>
    </location>
</feature>
<organism evidence="3 4">
    <name type="scientific">Kolteria novifilia</name>
    <dbReference type="NCBI Taxonomy" id="2527975"/>
    <lineage>
        <taxon>Bacteria</taxon>
        <taxon>Pseudomonadati</taxon>
        <taxon>Planctomycetota</taxon>
        <taxon>Planctomycetia</taxon>
        <taxon>Kolteriales</taxon>
        <taxon>Kolteriaceae</taxon>
        <taxon>Kolteria</taxon>
    </lineage>
</organism>
<name>A0A518BA90_9BACT</name>
<dbReference type="KEGG" id="knv:Pan216_47790"/>
<feature type="signal peptide" evidence="2">
    <location>
        <begin position="1"/>
        <end position="21"/>
    </location>
</feature>
<protein>
    <recommendedName>
        <fullName evidence="5">Methanolan biosynthesis EpsI domain-containing protein</fullName>
    </recommendedName>
</protein>
<accession>A0A518BA90</accession>